<feature type="chain" id="PRO_5045036977" description="M23ase beta-sheet core domain-containing protein" evidence="8">
    <location>
        <begin position="29"/>
        <end position="417"/>
    </location>
</feature>
<evidence type="ECO:0000313" key="11">
    <source>
        <dbReference type="Proteomes" id="UP001500957"/>
    </source>
</evidence>
<keyword evidence="2" id="KW-0645">Protease</keyword>
<organism evidence="10 11">
    <name type="scientific">Sporichthya brevicatena</name>
    <dbReference type="NCBI Taxonomy" id="171442"/>
    <lineage>
        <taxon>Bacteria</taxon>
        <taxon>Bacillati</taxon>
        <taxon>Actinomycetota</taxon>
        <taxon>Actinomycetes</taxon>
        <taxon>Sporichthyales</taxon>
        <taxon>Sporichthyaceae</taxon>
        <taxon>Sporichthya</taxon>
    </lineage>
</organism>
<keyword evidence="8" id="KW-0732">Signal</keyword>
<keyword evidence="7" id="KW-0175">Coiled coil</keyword>
<feature type="coiled-coil region" evidence="7">
    <location>
        <begin position="166"/>
        <end position="196"/>
    </location>
</feature>
<evidence type="ECO:0000313" key="10">
    <source>
        <dbReference type="EMBL" id="GAA0605537.1"/>
    </source>
</evidence>
<dbReference type="PANTHER" id="PTHR21666:SF288">
    <property type="entry name" value="CELL DIVISION PROTEIN YTFB"/>
    <property type="match status" value="1"/>
</dbReference>
<evidence type="ECO:0000256" key="1">
    <source>
        <dbReference type="ARBA" id="ARBA00001947"/>
    </source>
</evidence>
<proteinExistence type="predicted"/>
<dbReference type="EMBL" id="BAAAHE010000004">
    <property type="protein sequence ID" value="GAA0605537.1"/>
    <property type="molecule type" value="Genomic_DNA"/>
</dbReference>
<name>A0ABN1G7J8_9ACTN</name>
<dbReference type="PANTHER" id="PTHR21666">
    <property type="entry name" value="PEPTIDASE-RELATED"/>
    <property type="match status" value="1"/>
</dbReference>
<evidence type="ECO:0000256" key="2">
    <source>
        <dbReference type="ARBA" id="ARBA00022670"/>
    </source>
</evidence>
<dbReference type="Proteomes" id="UP001500957">
    <property type="component" value="Unassembled WGS sequence"/>
</dbReference>
<evidence type="ECO:0000256" key="3">
    <source>
        <dbReference type="ARBA" id="ARBA00022723"/>
    </source>
</evidence>
<keyword evidence="4" id="KW-0378">Hydrolase</keyword>
<comment type="cofactor">
    <cofactor evidence="1">
        <name>Zn(2+)</name>
        <dbReference type="ChEBI" id="CHEBI:29105"/>
    </cofactor>
</comment>
<evidence type="ECO:0000256" key="8">
    <source>
        <dbReference type="SAM" id="SignalP"/>
    </source>
</evidence>
<feature type="signal peptide" evidence="8">
    <location>
        <begin position="1"/>
        <end position="28"/>
    </location>
</feature>
<evidence type="ECO:0000256" key="5">
    <source>
        <dbReference type="ARBA" id="ARBA00022833"/>
    </source>
</evidence>
<sequence length="417" mass="45517">MSVWVRRKRLAVVIAVTVGALLVPSAAADTDPKAKKRAVDQQVQQLDDHLHEQEEEVVEATSALEAAEAKLPPAQAALAAARTAVAEAEKAEHDAAIDLAATESHAEQALIEYLGAQGRMRAHREALAALARAAYMGGDFQRLSVVMNAQSPEELTSTLAYYETVNRSEKQVLADLDALRKELEAKQKFLDESRERIVAQKQAAEAAVARTTEARNTAAAAEAEVQALIVARGVALEKAEKLRDEIEKRLAAMKAESDRLAVIIRKRAEAARKAAEKTGGKVVQGTGWLSRPVNGPITSSYGMRYHPILHRNKLHTGTDFGVPTGTSVRAARDGRVIDAYYNSAYGYRVVVDHGYVNGVYLVTTYNHLSRFAVRRGEKVSRGEVLAYSGSTGYSTGPHLHFEVMENGHFVNPMKWLN</sequence>
<accession>A0ABN1G7J8</accession>
<dbReference type="InterPro" id="IPR011055">
    <property type="entry name" value="Dup_hybrid_motif"/>
</dbReference>
<keyword evidence="3" id="KW-0479">Metal-binding</keyword>
<protein>
    <recommendedName>
        <fullName evidence="9">M23ase beta-sheet core domain-containing protein</fullName>
    </recommendedName>
</protein>
<keyword evidence="6" id="KW-0482">Metalloprotease</keyword>
<keyword evidence="5" id="KW-0862">Zinc</keyword>
<keyword evidence="11" id="KW-1185">Reference proteome</keyword>
<dbReference type="InterPro" id="IPR050570">
    <property type="entry name" value="Cell_wall_metabolism_enzyme"/>
</dbReference>
<feature type="domain" description="M23ase beta-sheet core" evidence="9">
    <location>
        <begin position="314"/>
        <end position="412"/>
    </location>
</feature>
<evidence type="ECO:0000256" key="6">
    <source>
        <dbReference type="ARBA" id="ARBA00023049"/>
    </source>
</evidence>
<dbReference type="Gene3D" id="6.10.250.3150">
    <property type="match status" value="1"/>
</dbReference>
<dbReference type="SUPFAM" id="SSF51261">
    <property type="entry name" value="Duplicated hybrid motif"/>
    <property type="match status" value="1"/>
</dbReference>
<evidence type="ECO:0000256" key="4">
    <source>
        <dbReference type="ARBA" id="ARBA00022801"/>
    </source>
</evidence>
<dbReference type="RefSeq" id="WP_344601081.1">
    <property type="nucleotide sequence ID" value="NZ_BAAAHE010000004.1"/>
</dbReference>
<evidence type="ECO:0000256" key="7">
    <source>
        <dbReference type="SAM" id="Coils"/>
    </source>
</evidence>
<gene>
    <name evidence="10" type="ORF">GCM10009547_04310</name>
</gene>
<feature type="coiled-coil region" evidence="7">
    <location>
        <begin position="36"/>
        <end position="70"/>
    </location>
</feature>
<dbReference type="Pfam" id="PF01551">
    <property type="entry name" value="Peptidase_M23"/>
    <property type="match status" value="1"/>
</dbReference>
<dbReference type="InterPro" id="IPR016047">
    <property type="entry name" value="M23ase_b-sheet_dom"/>
</dbReference>
<dbReference type="Gene3D" id="2.70.70.10">
    <property type="entry name" value="Glucose Permease (Domain IIA)"/>
    <property type="match status" value="1"/>
</dbReference>
<evidence type="ECO:0000259" key="9">
    <source>
        <dbReference type="Pfam" id="PF01551"/>
    </source>
</evidence>
<comment type="caution">
    <text evidence="10">The sequence shown here is derived from an EMBL/GenBank/DDBJ whole genome shotgun (WGS) entry which is preliminary data.</text>
</comment>
<reference evidence="10 11" key="1">
    <citation type="journal article" date="2019" name="Int. J. Syst. Evol. Microbiol.">
        <title>The Global Catalogue of Microorganisms (GCM) 10K type strain sequencing project: providing services to taxonomists for standard genome sequencing and annotation.</title>
        <authorList>
            <consortium name="The Broad Institute Genomics Platform"/>
            <consortium name="The Broad Institute Genome Sequencing Center for Infectious Disease"/>
            <person name="Wu L."/>
            <person name="Ma J."/>
        </authorList>
    </citation>
    <scope>NUCLEOTIDE SEQUENCE [LARGE SCALE GENOMIC DNA]</scope>
    <source>
        <strain evidence="10 11">JCM 10671</strain>
    </source>
</reference>
<dbReference type="CDD" id="cd12797">
    <property type="entry name" value="M23_peptidase"/>
    <property type="match status" value="1"/>
</dbReference>